<evidence type="ECO:0000313" key="2">
    <source>
        <dbReference type="Proteomes" id="UP000316733"/>
    </source>
</evidence>
<proteinExistence type="predicted"/>
<reference evidence="2" key="1">
    <citation type="journal article" date="2020" name="bioRxiv">
        <title>Integrative omics analysis of Pseudomonas aeruginosa virus PA5oct highlights the molecular complexity of jumbo phages.</title>
        <authorList>
            <person name="Lood C."/>
            <person name="Danis-Wlodarczyk K."/>
            <person name="Blasdel B.G."/>
            <person name="Jang H.B."/>
            <person name="Vandenheuvel D."/>
            <person name="Briers Y."/>
            <person name="Noben J.-P."/>
            <person name="van Noort V."/>
            <person name="Drulis-Kawa Z."/>
            <person name="Lavigne R."/>
        </authorList>
    </citation>
    <scope>NUCLEOTIDE SEQUENCE [LARGE SCALE GENOMIC DNA]</scope>
</reference>
<protein>
    <submittedName>
        <fullName evidence="1">Uncharacterized protein</fullName>
    </submittedName>
</protein>
<sequence>MNDLLHYQLTLCSISLQKALFKSGNVYYILIERNDSGRYSRDVKILK</sequence>
<name>A0A4Y5JWT6_9CAUD</name>
<evidence type="ECO:0000313" key="1">
    <source>
        <dbReference type="EMBL" id="QCG75913.1"/>
    </source>
</evidence>
<dbReference type="EMBL" id="MK797984">
    <property type="protein sequence ID" value="QCG75913.1"/>
    <property type="molecule type" value="Genomic_DNA"/>
</dbReference>
<organism evidence="1 2">
    <name type="scientific">Pseudomonas phage vB_PaeM_PA5oct</name>
    <dbReference type="NCBI Taxonomy" id="2163605"/>
    <lineage>
        <taxon>Viruses</taxon>
        <taxon>Duplodnaviria</taxon>
        <taxon>Heunggongvirae</taxon>
        <taxon>Uroviricota</taxon>
        <taxon>Caudoviricetes</taxon>
        <taxon>Arenbergviridae</taxon>
        <taxon>Wroclawvirus</taxon>
        <taxon>Wroclawvirus PA5oct</taxon>
    </lineage>
</organism>
<accession>A0A4Y5JWT6</accession>
<dbReference type="Proteomes" id="UP000316733">
    <property type="component" value="Segment"/>
</dbReference>
<gene>
    <name evidence="1" type="ORF">EST35_0029</name>
</gene>
<keyword evidence="2" id="KW-1185">Reference proteome</keyword>